<dbReference type="InterPro" id="IPR012337">
    <property type="entry name" value="RNaseH-like_sf"/>
</dbReference>
<dbReference type="InterPro" id="IPR036397">
    <property type="entry name" value="RNaseH_sf"/>
</dbReference>
<sequence>MFIDKKKINFQIDCGASINIIPGKQAQGHEIKSTTKTLRMWSGSHVKPIGTARINMHNPKTRKKYSVEFVVIQKDLTLLIGARAAQQMELITVNDENFIMTMTMPPPRKNELEQEILAVVKEPTPWVSSLAVPTKKSGALRVCIDPRPLNKALKKETYQIPILDEILPELSQVQVFSTVDLHSRYWHCVLDHKSSLLTTFSTPFGRYRWRRLPFGLSVSSEIFQKRVNQALEDLSGVLTIADNILVYGVGSNVLEATASHNRNLEALLQRCRERGIALNRDKLKFKRKEVLFMGHVLTPHGVKMDQDKAKAQTEEQETAFEEVKKLITKPSTLSYYKPKEELVVQCDASQKGLGAALLQKGKPIAYASRALTDTETRYAQIEKEMLGVVFSLEKFHQYTFGRPVQVRSDHKPLQSIFKKPLSSAPRCLQGMMMRLQEYNIDVHYECSAKMYIADLLSRAYLPEVGREDIKEFELVNMTKLLPVSDQKLREIQRETTADQTQQNHFARYGCPDKVGSDNGPQFSCNEFATFTRTWEFQHCTISPGNSKANGKAESAVKTAKRILRKAFEAGNDPYLAILDYRNTPTQGIGSSLAQRLMGLRTKTLLPRVSQLLQLQSTKSSDNHAKLVEHQQKQKWYYNRTAKDLKPLQKGDTVRMKPLRPVEEVSVPAFSKVMPRNRFLDIWNNIHLYDNTKIPRPGDSNFDKLFKESPNHGKRTLKSFHIDLGKQLIGDFSSLRKRVRPSDEPLLLHNVERHFPEYLPTNESGKRKERRCKLNYCLLAGLNDQSEDYKCAMLLHCIGNEAMRLFNRMKFGEGEDSTKMADILMKYDQHFFGQKQEFFERFQFNRRNQEFGESIDEDISVLCNMAKTCGFCDCRCELLLMDPLLLGISDDKTREELLSTLSKTIKICCAKETASLHVKAFKSEEINQVINKSKKKKPADDKHKPKGKSGDHGKEKHRVKDNSGKGKSGETSDKHATKGKCLFCTQVHLIRKELSPAWGKTSMACGGKNHF</sequence>
<dbReference type="Gene3D" id="3.10.20.370">
    <property type="match status" value="1"/>
</dbReference>
<dbReference type="CDD" id="cd01647">
    <property type="entry name" value="RT_LTR"/>
    <property type="match status" value="1"/>
</dbReference>
<dbReference type="GO" id="GO:0015074">
    <property type="term" value="P:DNA integration"/>
    <property type="evidence" value="ECO:0007669"/>
    <property type="project" value="InterPro"/>
</dbReference>
<dbReference type="InterPro" id="IPR000477">
    <property type="entry name" value="RT_dom"/>
</dbReference>
<organism evidence="4 5">
    <name type="scientific">Stylophora pistillata</name>
    <name type="common">Smooth cauliflower coral</name>
    <dbReference type="NCBI Taxonomy" id="50429"/>
    <lineage>
        <taxon>Eukaryota</taxon>
        <taxon>Metazoa</taxon>
        <taxon>Cnidaria</taxon>
        <taxon>Anthozoa</taxon>
        <taxon>Hexacorallia</taxon>
        <taxon>Scleractinia</taxon>
        <taxon>Astrocoeniina</taxon>
        <taxon>Pocilloporidae</taxon>
        <taxon>Stylophora</taxon>
    </lineage>
</organism>
<proteinExistence type="predicted"/>
<reference evidence="5" key="1">
    <citation type="journal article" date="2017" name="bioRxiv">
        <title>Comparative analysis of the genomes of Stylophora pistillata and Acropora digitifera provides evidence for extensive differences between species of corals.</title>
        <authorList>
            <person name="Voolstra C.R."/>
            <person name="Li Y."/>
            <person name="Liew Y.J."/>
            <person name="Baumgarten S."/>
            <person name="Zoccola D."/>
            <person name="Flot J.-F."/>
            <person name="Tambutte S."/>
            <person name="Allemand D."/>
            <person name="Aranda M."/>
        </authorList>
    </citation>
    <scope>NUCLEOTIDE SEQUENCE [LARGE SCALE GENOMIC DNA]</scope>
</reference>
<dbReference type="PROSITE" id="PS50878">
    <property type="entry name" value="RT_POL"/>
    <property type="match status" value="1"/>
</dbReference>
<comment type="caution">
    <text evidence="4">The sequence shown here is derived from an EMBL/GenBank/DDBJ whole genome shotgun (WGS) entry which is preliminary data.</text>
</comment>
<dbReference type="Proteomes" id="UP000225706">
    <property type="component" value="Unassembled WGS sequence"/>
</dbReference>
<dbReference type="PANTHER" id="PTHR37984:SF8">
    <property type="entry name" value="CCHC-TYPE DOMAIN-CONTAINING PROTEIN"/>
    <property type="match status" value="1"/>
</dbReference>
<dbReference type="GO" id="GO:0003676">
    <property type="term" value="F:nucleic acid binding"/>
    <property type="evidence" value="ECO:0007669"/>
    <property type="project" value="InterPro"/>
</dbReference>
<keyword evidence="5" id="KW-1185">Reference proteome</keyword>
<dbReference type="InterPro" id="IPR041577">
    <property type="entry name" value="RT_RNaseH_2"/>
</dbReference>
<dbReference type="InterPro" id="IPR050951">
    <property type="entry name" value="Retrovirus_Pol_polyprotein"/>
</dbReference>
<dbReference type="InterPro" id="IPR043502">
    <property type="entry name" value="DNA/RNA_pol_sf"/>
</dbReference>
<feature type="domain" description="Integrase catalytic" evidence="3">
    <location>
        <begin position="421"/>
        <end position="614"/>
    </location>
</feature>
<feature type="domain" description="Reverse transcriptase" evidence="2">
    <location>
        <begin position="114"/>
        <end position="297"/>
    </location>
</feature>
<dbReference type="AlphaFoldDB" id="A0A2B4S5M3"/>
<dbReference type="Gene3D" id="3.30.420.10">
    <property type="entry name" value="Ribonuclease H-like superfamily/Ribonuclease H"/>
    <property type="match status" value="1"/>
</dbReference>
<evidence type="ECO:0000259" key="3">
    <source>
        <dbReference type="PROSITE" id="PS50994"/>
    </source>
</evidence>
<dbReference type="Gene3D" id="3.30.70.270">
    <property type="match status" value="1"/>
</dbReference>
<dbReference type="Pfam" id="PF00078">
    <property type="entry name" value="RVT_1"/>
    <property type="match status" value="1"/>
</dbReference>
<dbReference type="CDD" id="cd09274">
    <property type="entry name" value="RNase_HI_RT_Ty3"/>
    <property type="match status" value="1"/>
</dbReference>
<feature type="compositionally biased region" description="Basic and acidic residues" evidence="1">
    <location>
        <begin position="937"/>
        <end position="975"/>
    </location>
</feature>
<evidence type="ECO:0000313" key="4">
    <source>
        <dbReference type="EMBL" id="PFX25191.1"/>
    </source>
</evidence>
<evidence type="ECO:0000313" key="5">
    <source>
        <dbReference type="Proteomes" id="UP000225706"/>
    </source>
</evidence>
<name>A0A2B4S5M3_STYPI</name>
<dbReference type="SUPFAM" id="SSF53098">
    <property type="entry name" value="Ribonuclease H-like"/>
    <property type="match status" value="1"/>
</dbReference>
<dbReference type="PANTHER" id="PTHR37984">
    <property type="entry name" value="PROTEIN CBG26694"/>
    <property type="match status" value="1"/>
</dbReference>
<gene>
    <name evidence="4" type="primary">pol</name>
    <name evidence="4" type="ORF">AWC38_SpisGene10205</name>
</gene>
<dbReference type="STRING" id="50429.A0A2B4S5M3"/>
<dbReference type="SUPFAM" id="SSF56672">
    <property type="entry name" value="DNA/RNA polymerases"/>
    <property type="match status" value="1"/>
</dbReference>
<protein>
    <submittedName>
        <fullName evidence="4">Retrovirus-related Pol polyprotein</fullName>
    </submittedName>
</protein>
<dbReference type="InterPro" id="IPR043128">
    <property type="entry name" value="Rev_trsase/Diguanyl_cyclase"/>
</dbReference>
<dbReference type="FunFam" id="3.30.420.10:FF:000063">
    <property type="entry name" value="Retrovirus-related Pol polyprotein from transposon 297-like Protein"/>
    <property type="match status" value="1"/>
</dbReference>
<accession>A0A2B4S5M3</accession>
<dbReference type="EMBL" id="LSMT01000157">
    <property type="protein sequence ID" value="PFX25191.1"/>
    <property type="molecule type" value="Genomic_DNA"/>
</dbReference>
<dbReference type="PROSITE" id="PS50994">
    <property type="entry name" value="INTEGRASE"/>
    <property type="match status" value="1"/>
</dbReference>
<feature type="region of interest" description="Disordered" evidence="1">
    <location>
        <begin position="930"/>
        <end position="975"/>
    </location>
</feature>
<dbReference type="FunFam" id="3.10.20.370:FF:000001">
    <property type="entry name" value="Retrovirus-related Pol polyprotein from transposon 17.6-like protein"/>
    <property type="match status" value="1"/>
</dbReference>
<dbReference type="Pfam" id="PF17919">
    <property type="entry name" value="RT_RNaseH_2"/>
    <property type="match status" value="1"/>
</dbReference>
<dbReference type="Gene3D" id="3.10.10.10">
    <property type="entry name" value="HIV Type 1 Reverse Transcriptase, subunit A, domain 1"/>
    <property type="match status" value="1"/>
</dbReference>
<dbReference type="CDD" id="cd05481">
    <property type="entry name" value="retropepsin_like_LTR_1"/>
    <property type="match status" value="1"/>
</dbReference>
<evidence type="ECO:0000256" key="1">
    <source>
        <dbReference type="SAM" id="MobiDB-lite"/>
    </source>
</evidence>
<dbReference type="OrthoDB" id="5974500at2759"/>
<evidence type="ECO:0000259" key="2">
    <source>
        <dbReference type="PROSITE" id="PS50878"/>
    </source>
</evidence>
<dbReference type="InterPro" id="IPR001584">
    <property type="entry name" value="Integrase_cat-core"/>
</dbReference>